<keyword evidence="3" id="KW-1185">Reference proteome</keyword>
<dbReference type="AlphaFoldDB" id="A0A2K1QIF6"/>
<dbReference type="OrthoDB" id="190201at2759"/>
<feature type="compositionally biased region" description="Polar residues" evidence="1">
    <location>
        <begin position="55"/>
        <end position="65"/>
    </location>
</feature>
<evidence type="ECO:0000313" key="2">
    <source>
        <dbReference type="EMBL" id="PNS14927.1"/>
    </source>
</evidence>
<name>A0A2K1QIF6_9PEZI</name>
<accession>A0A2K1QIF6</accession>
<comment type="caution">
    <text evidence="2">The sequence shown here is derived from an EMBL/GenBank/DDBJ whole genome shotgun (WGS) entry which is preliminary data.</text>
</comment>
<dbReference type="Proteomes" id="UP000243797">
    <property type="component" value="Unassembled WGS sequence"/>
</dbReference>
<organism evidence="2 3">
    <name type="scientific">Sphaceloma murrayae</name>
    <dbReference type="NCBI Taxonomy" id="2082308"/>
    <lineage>
        <taxon>Eukaryota</taxon>
        <taxon>Fungi</taxon>
        <taxon>Dikarya</taxon>
        <taxon>Ascomycota</taxon>
        <taxon>Pezizomycotina</taxon>
        <taxon>Dothideomycetes</taxon>
        <taxon>Dothideomycetidae</taxon>
        <taxon>Myriangiales</taxon>
        <taxon>Elsinoaceae</taxon>
        <taxon>Sphaceloma</taxon>
    </lineage>
</organism>
<reference evidence="2 3" key="1">
    <citation type="submission" date="2017-06" db="EMBL/GenBank/DDBJ databases">
        <title>Draft genome sequence of a variant of Elsinoe murrayae.</title>
        <authorList>
            <person name="Cheng Q."/>
        </authorList>
    </citation>
    <scope>NUCLEOTIDE SEQUENCE [LARGE SCALE GENOMIC DNA]</scope>
    <source>
        <strain evidence="2 3">CQ-2017a</strain>
    </source>
</reference>
<sequence>MIAPSTPPTLAPPSPTESTYRFSLIPDFVGRAVHTLSPFPRSRQTKIAEVKHTRSWSSDMASGTVTPPPSYSETLAPLLTPMKFRRGPHSKSEDKAPLPPTSAPSTSEGIQWKFANQGLSLLNLASQESLPSPPTTSSHSLALDSSDSPFARQLYLHALTYLLRALPPSLTEEESTSLLASFPSSLLPSDPLPPTNPYSPSASDLAEEPNPFDPAFSSFPPPPAPAGWLQRLISSTILHICLVISFLLPILRRALAKAYRLNRDHRVSERVLASLVHSADAVGRSAWGLSSTLMALGEGRAGKYVERALLWGVRAVSGGVWDGVGEGMALFGLRDGAASPWPCTGPAAGWDLGPQPQAQAHAHAHPRRGEYAPTRSYEPTRLHARHQRSFSANWQDDAMVRQGQGPRAATATATATASALRQVSSNGSLRACYGAAAASGSVRARKPMRRQGTATGRCVR</sequence>
<feature type="region of interest" description="Disordered" evidence="1">
    <location>
        <begin position="353"/>
        <end position="377"/>
    </location>
</feature>
<feature type="region of interest" description="Disordered" evidence="1">
    <location>
        <begin position="190"/>
        <end position="217"/>
    </location>
</feature>
<gene>
    <name evidence="2" type="ORF">CAC42_2156</name>
</gene>
<evidence type="ECO:0000256" key="1">
    <source>
        <dbReference type="SAM" id="MobiDB-lite"/>
    </source>
</evidence>
<protein>
    <submittedName>
        <fullName evidence="2">Uncharacterized protein</fullName>
    </submittedName>
</protein>
<feature type="region of interest" description="Disordered" evidence="1">
    <location>
        <begin position="44"/>
        <end position="107"/>
    </location>
</feature>
<proteinExistence type="predicted"/>
<dbReference type="EMBL" id="NKHZ01000081">
    <property type="protein sequence ID" value="PNS14927.1"/>
    <property type="molecule type" value="Genomic_DNA"/>
</dbReference>
<dbReference type="InParanoid" id="A0A2K1QIF6"/>
<evidence type="ECO:0000313" key="3">
    <source>
        <dbReference type="Proteomes" id="UP000243797"/>
    </source>
</evidence>